<feature type="non-terminal residue" evidence="1">
    <location>
        <position position="1"/>
    </location>
</feature>
<reference evidence="1" key="1">
    <citation type="submission" date="2018-05" db="EMBL/GenBank/DDBJ databases">
        <title>Draft genome of Mucuna pruriens seed.</title>
        <authorList>
            <person name="Nnadi N.E."/>
            <person name="Vos R."/>
            <person name="Hasami M.H."/>
            <person name="Devisetty U.K."/>
            <person name="Aguiy J.C."/>
        </authorList>
    </citation>
    <scope>NUCLEOTIDE SEQUENCE [LARGE SCALE GENOMIC DNA]</scope>
    <source>
        <strain evidence="1">JCA_2017</strain>
    </source>
</reference>
<dbReference type="AlphaFoldDB" id="A0A371IED7"/>
<name>A0A371IED7_MUCPR</name>
<dbReference type="EMBL" id="QJKJ01000286">
    <property type="protein sequence ID" value="RDY13412.1"/>
    <property type="molecule type" value="Genomic_DNA"/>
</dbReference>
<evidence type="ECO:0000313" key="1">
    <source>
        <dbReference type="EMBL" id="RDY13412.1"/>
    </source>
</evidence>
<comment type="caution">
    <text evidence="1">The sequence shown here is derived from an EMBL/GenBank/DDBJ whole genome shotgun (WGS) entry which is preliminary data.</text>
</comment>
<proteinExistence type="predicted"/>
<evidence type="ECO:0000313" key="2">
    <source>
        <dbReference type="Proteomes" id="UP000257109"/>
    </source>
</evidence>
<gene>
    <name evidence="1" type="ORF">CR513_01688</name>
</gene>
<protein>
    <submittedName>
        <fullName evidence="1">Uncharacterized protein</fullName>
    </submittedName>
</protein>
<keyword evidence="2" id="KW-1185">Reference proteome</keyword>
<sequence length="112" mass="13008">MSRSVLVLHSVYPCLGLNQFKEFAIDHFHQEGLSQPGLPTSLVYMTQLVDIFIESLTRPQIDFIYKKLVPSRVEPRDCTRHEEEHTVIIVPGNSITMFNAHDYFKNYMQPPD</sequence>
<accession>A0A371IED7</accession>
<organism evidence="1 2">
    <name type="scientific">Mucuna pruriens</name>
    <name type="common">Velvet bean</name>
    <name type="synonym">Dolichos pruriens</name>
    <dbReference type="NCBI Taxonomy" id="157652"/>
    <lineage>
        <taxon>Eukaryota</taxon>
        <taxon>Viridiplantae</taxon>
        <taxon>Streptophyta</taxon>
        <taxon>Embryophyta</taxon>
        <taxon>Tracheophyta</taxon>
        <taxon>Spermatophyta</taxon>
        <taxon>Magnoliopsida</taxon>
        <taxon>eudicotyledons</taxon>
        <taxon>Gunneridae</taxon>
        <taxon>Pentapetalae</taxon>
        <taxon>rosids</taxon>
        <taxon>fabids</taxon>
        <taxon>Fabales</taxon>
        <taxon>Fabaceae</taxon>
        <taxon>Papilionoideae</taxon>
        <taxon>50 kb inversion clade</taxon>
        <taxon>NPAAA clade</taxon>
        <taxon>indigoferoid/millettioid clade</taxon>
        <taxon>Phaseoleae</taxon>
        <taxon>Mucuna</taxon>
    </lineage>
</organism>
<dbReference type="Proteomes" id="UP000257109">
    <property type="component" value="Unassembled WGS sequence"/>
</dbReference>